<evidence type="ECO:0000313" key="3">
    <source>
        <dbReference type="Proteomes" id="UP000694422"/>
    </source>
</evidence>
<accession>A0A8C9PN62</accession>
<proteinExistence type="predicted"/>
<evidence type="ECO:0000313" key="2">
    <source>
        <dbReference type="Ensembl" id="ENSSDAP00000009750.1"/>
    </source>
</evidence>
<name>A0A8C9PN62_SPEDA</name>
<keyword evidence="3" id="KW-1185">Reference proteome</keyword>
<sequence>GGRRRCCTSWGGCPQAGGGGARPQSPHTVAVAAGGRMRDRRSGVALPGPAGAPADSEAGLLEAARATPRRSSIIKVSEATSPQSVHGNDVGYGLWQGVLRPVATQARHCFLPPPSLPNLPS</sequence>
<evidence type="ECO:0000256" key="1">
    <source>
        <dbReference type="SAM" id="MobiDB-lite"/>
    </source>
</evidence>
<reference evidence="2" key="2">
    <citation type="submission" date="2025-09" db="UniProtKB">
        <authorList>
            <consortium name="Ensembl"/>
        </authorList>
    </citation>
    <scope>IDENTIFICATION</scope>
</reference>
<protein>
    <submittedName>
        <fullName evidence="2">Uncharacterized protein</fullName>
    </submittedName>
</protein>
<feature type="compositionally biased region" description="Low complexity" evidence="1">
    <location>
        <begin position="43"/>
        <end position="54"/>
    </location>
</feature>
<feature type="region of interest" description="Disordered" evidence="1">
    <location>
        <begin position="1"/>
        <end position="88"/>
    </location>
</feature>
<dbReference type="Ensembl" id="ENSSDAT00000011070.1">
    <property type="protein sequence ID" value="ENSSDAP00000009750.1"/>
    <property type="gene ID" value="ENSSDAG00000008878.1"/>
</dbReference>
<reference evidence="2" key="1">
    <citation type="submission" date="2025-08" db="UniProtKB">
        <authorList>
            <consortium name="Ensembl"/>
        </authorList>
    </citation>
    <scope>IDENTIFICATION</scope>
</reference>
<dbReference type="Proteomes" id="UP000694422">
    <property type="component" value="Unplaced"/>
</dbReference>
<dbReference type="AlphaFoldDB" id="A0A8C9PN62"/>
<organism evidence="2 3">
    <name type="scientific">Spermophilus dauricus</name>
    <name type="common">Daurian ground squirrel</name>
    <dbReference type="NCBI Taxonomy" id="99837"/>
    <lineage>
        <taxon>Eukaryota</taxon>
        <taxon>Metazoa</taxon>
        <taxon>Chordata</taxon>
        <taxon>Craniata</taxon>
        <taxon>Vertebrata</taxon>
        <taxon>Euteleostomi</taxon>
        <taxon>Mammalia</taxon>
        <taxon>Eutheria</taxon>
        <taxon>Euarchontoglires</taxon>
        <taxon>Glires</taxon>
        <taxon>Rodentia</taxon>
        <taxon>Sciuromorpha</taxon>
        <taxon>Sciuridae</taxon>
        <taxon>Xerinae</taxon>
        <taxon>Marmotini</taxon>
        <taxon>Spermophilus</taxon>
    </lineage>
</organism>